<dbReference type="RefSeq" id="WP_067396013.1">
    <property type="nucleotide sequence ID" value="NZ_JXKH01000004.1"/>
</dbReference>
<dbReference type="STRING" id="214095.RU97_GL001713"/>
<sequence>MFLESKERTEFFFNDCLLTDFTILNFGHENCLPSHSFGPQVREYYILHYIVAGKGNYSFGNHQYHLKKGDFFLISPHDSDPIYQADANHPWEYVWFGFEGSLAKSVLEELGYHNDNRVGHFTDPEKMNYELQQLISTDFFSKSSTLTIQGKLLELISLLSLDGTNVSLNSNMTQVDKHIEQFVLYVRQNYWREDLSVQKIAEDLNLNHSYLSRIISKKFQQSALNYLIKYRLLKARFLVENSDHTIATIAKAVGYQNPLSFSRAYKRIYGHSPRN</sequence>
<dbReference type="EMBL" id="JXKH01000004">
    <property type="protein sequence ID" value="OJG18316.1"/>
    <property type="molecule type" value="Genomic_DNA"/>
</dbReference>
<keyword evidence="2" id="KW-0238">DNA-binding</keyword>
<organism evidence="5 6">
    <name type="scientific">Enterococcus canis</name>
    <dbReference type="NCBI Taxonomy" id="214095"/>
    <lineage>
        <taxon>Bacteria</taxon>
        <taxon>Bacillati</taxon>
        <taxon>Bacillota</taxon>
        <taxon>Bacilli</taxon>
        <taxon>Lactobacillales</taxon>
        <taxon>Enterococcaceae</taxon>
        <taxon>Enterococcus</taxon>
    </lineage>
</organism>
<evidence type="ECO:0000256" key="1">
    <source>
        <dbReference type="ARBA" id="ARBA00023015"/>
    </source>
</evidence>
<comment type="caution">
    <text evidence="5">The sequence shown here is derived from an EMBL/GenBank/DDBJ whole genome shotgun (WGS) entry which is preliminary data.</text>
</comment>
<evidence type="ECO:0000313" key="6">
    <source>
        <dbReference type="Proteomes" id="UP000181884"/>
    </source>
</evidence>
<dbReference type="InterPro" id="IPR018060">
    <property type="entry name" value="HTH_AraC"/>
</dbReference>
<dbReference type="GO" id="GO:0003700">
    <property type="term" value="F:DNA-binding transcription factor activity"/>
    <property type="evidence" value="ECO:0007669"/>
    <property type="project" value="InterPro"/>
</dbReference>
<dbReference type="SUPFAM" id="SSF46689">
    <property type="entry name" value="Homeodomain-like"/>
    <property type="match status" value="1"/>
</dbReference>
<dbReference type="GO" id="GO:0043565">
    <property type="term" value="F:sequence-specific DNA binding"/>
    <property type="evidence" value="ECO:0007669"/>
    <property type="project" value="InterPro"/>
</dbReference>
<gene>
    <name evidence="5" type="ORF">RU97_GL001713</name>
</gene>
<dbReference type="Gene3D" id="1.10.10.60">
    <property type="entry name" value="Homeodomain-like"/>
    <property type="match status" value="2"/>
</dbReference>
<accession>A0A1L8REV7</accession>
<dbReference type="CDD" id="cd06986">
    <property type="entry name" value="cupin_MmsR-like_N"/>
    <property type="match status" value="1"/>
</dbReference>
<keyword evidence="1" id="KW-0805">Transcription regulation</keyword>
<dbReference type="InterPro" id="IPR037923">
    <property type="entry name" value="HTH-like"/>
</dbReference>
<dbReference type="Pfam" id="PF12833">
    <property type="entry name" value="HTH_18"/>
    <property type="match status" value="1"/>
</dbReference>
<evidence type="ECO:0000259" key="4">
    <source>
        <dbReference type="PROSITE" id="PS01124"/>
    </source>
</evidence>
<feature type="domain" description="HTH araC/xylS-type" evidence="4">
    <location>
        <begin position="180"/>
        <end position="275"/>
    </location>
</feature>
<dbReference type="AlphaFoldDB" id="A0A1L8REV7"/>
<dbReference type="Proteomes" id="UP000181884">
    <property type="component" value="Unassembled WGS sequence"/>
</dbReference>
<protein>
    <recommendedName>
        <fullName evidence="4">HTH araC/xylS-type domain-containing protein</fullName>
    </recommendedName>
</protein>
<dbReference type="PANTHER" id="PTHR43280:SF30">
    <property type="entry name" value="MMSAB OPERON REGULATORY PROTEIN"/>
    <property type="match status" value="1"/>
</dbReference>
<dbReference type="Pfam" id="PF02311">
    <property type="entry name" value="AraC_binding"/>
    <property type="match status" value="1"/>
</dbReference>
<evidence type="ECO:0000256" key="2">
    <source>
        <dbReference type="ARBA" id="ARBA00023125"/>
    </source>
</evidence>
<dbReference type="SUPFAM" id="SSF51215">
    <property type="entry name" value="Regulatory protein AraC"/>
    <property type="match status" value="1"/>
</dbReference>
<dbReference type="PANTHER" id="PTHR43280">
    <property type="entry name" value="ARAC-FAMILY TRANSCRIPTIONAL REGULATOR"/>
    <property type="match status" value="1"/>
</dbReference>
<dbReference type="PROSITE" id="PS01124">
    <property type="entry name" value="HTH_ARAC_FAMILY_2"/>
    <property type="match status" value="1"/>
</dbReference>
<reference evidence="5 6" key="1">
    <citation type="submission" date="2014-12" db="EMBL/GenBank/DDBJ databases">
        <title>Draft genome sequences of 29 type strains of Enterococci.</title>
        <authorList>
            <person name="Zhong Z."/>
            <person name="Sun Z."/>
            <person name="Liu W."/>
            <person name="Zhang W."/>
            <person name="Zhang H."/>
        </authorList>
    </citation>
    <scope>NUCLEOTIDE SEQUENCE [LARGE SCALE GENOMIC DNA]</scope>
    <source>
        <strain evidence="5 6">DSM 17029</strain>
    </source>
</reference>
<dbReference type="InterPro" id="IPR003313">
    <property type="entry name" value="AraC-bd"/>
</dbReference>
<name>A0A1L8REV7_9ENTE</name>
<dbReference type="SMART" id="SM00342">
    <property type="entry name" value="HTH_ARAC"/>
    <property type="match status" value="1"/>
</dbReference>
<evidence type="ECO:0000256" key="3">
    <source>
        <dbReference type="ARBA" id="ARBA00023163"/>
    </source>
</evidence>
<keyword evidence="6" id="KW-1185">Reference proteome</keyword>
<proteinExistence type="predicted"/>
<evidence type="ECO:0000313" key="5">
    <source>
        <dbReference type="EMBL" id="OJG18316.1"/>
    </source>
</evidence>
<dbReference type="InterPro" id="IPR009057">
    <property type="entry name" value="Homeodomain-like_sf"/>
</dbReference>
<dbReference type="Gene3D" id="2.60.120.280">
    <property type="entry name" value="Regulatory protein AraC"/>
    <property type="match status" value="1"/>
</dbReference>
<keyword evidence="3" id="KW-0804">Transcription</keyword>